<keyword evidence="6" id="KW-1185">Reference proteome</keyword>
<feature type="domain" description="CBS" evidence="4">
    <location>
        <begin position="101"/>
        <end position="157"/>
    </location>
</feature>
<proteinExistence type="predicted"/>
<feature type="domain" description="BON" evidence="3">
    <location>
        <begin position="154"/>
        <end position="223"/>
    </location>
</feature>
<organism evidence="5 6">
    <name type="scientific">Streptosporangium fragile</name>
    <dbReference type="NCBI Taxonomy" id="46186"/>
    <lineage>
        <taxon>Bacteria</taxon>
        <taxon>Bacillati</taxon>
        <taxon>Actinomycetota</taxon>
        <taxon>Actinomycetes</taxon>
        <taxon>Streptosporangiales</taxon>
        <taxon>Streptosporangiaceae</taxon>
        <taxon>Streptosporangium</taxon>
    </lineage>
</organism>
<evidence type="ECO:0000313" key="6">
    <source>
        <dbReference type="Proteomes" id="UP001500831"/>
    </source>
</evidence>
<feature type="domain" description="CBS" evidence="4">
    <location>
        <begin position="9"/>
        <end position="68"/>
    </location>
</feature>
<dbReference type="EMBL" id="BAAAVI010000080">
    <property type="protein sequence ID" value="GAA2904767.1"/>
    <property type="molecule type" value="Genomic_DNA"/>
</dbReference>
<comment type="caution">
    <text evidence="5">The sequence shown here is derived from an EMBL/GenBank/DDBJ whole genome shotgun (WGS) entry which is preliminary data.</text>
</comment>
<dbReference type="SUPFAM" id="SSF54631">
    <property type="entry name" value="CBS-domain pair"/>
    <property type="match status" value="1"/>
</dbReference>
<evidence type="ECO:0000256" key="2">
    <source>
        <dbReference type="PROSITE-ProRule" id="PRU00703"/>
    </source>
</evidence>
<evidence type="ECO:0000256" key="1">
    <source>
        <dbReference type="ARBA" id="ARBA00023122"/>
    </source>
</evidence>
<dbReference type="PROSITE" id="PS50914">
    <property type="entry name" value="BON"/>
    <property type="match status" value="1"/>
</dbReference>
<evidence type="ECO:0000259" key="3">
    <source>
        <dbReference type="PROSITE" id="PS50914"/>
    </source>
</evidence>
<accession>A0ABN3W8D3</accession>
<keyword evidence="1 2" id="KW-0129">CBS domain</keyword>
<dbReference type="PANTHER" id="PTHR43080">
    <property type="entry name" value="CBS DOMAIN-CONTAINING PROTEIN CBSX3, MITOCHONDRIAL"/>
    <property type="match status" value="1"/>
</dbReference>
<gene>
    <name evidence="5" type="ORF">GCM10010517_70870</name>
</gene>
<sequence>MKLTVNDIMTTDVAAVRRDAPFHVIADLLVARGVSGVPVLDTGNHVLGVVSEADLLHKEEFKERYYGEGYRPPLRARLRHRLAEDGDARRKAAGETAEELMTTPAIVIAPGSPAVLAARLMDRHGVKRLPVVADDGTLVGIVSRRDLIRLFVRDDKEIERRIRSDVVVRTLWADPADVRITVHDGVVTLTGELELRSQAVAAAHVTRNLDGVVDVVDELTWRKDDTAPLPPVWGGA</sequence>
<dbReference type="PROSITE" id="PS51371">
    <property type="entry name" value="CBS"/>
    <property type="match status" value="2"/>
</dbReference>
<dbReference type="InterPro" id="IPR000644">
    <property type="entry name" value="CBS_dom"/>
</dbReference>
<dbReference type="RefSeq" id="WP_344980680.1">
    <property type="nucleotide sequence ID" value="NZ_BAAAVI010000080.1"/>
</dbReference>
<evidence type="ECO:0000313" key="5">
    <source>
        <dbReference type="EMBL" id="GAA2904767.1"/>
    </source>
</evidence>
<dbReference type="Pfam" id="PF04972">
    <property type="entry name" value="BON"/>
    <property type="match status" value="1"/>
</dbReference>
<dbReference type="CDD" id="cd04586">
    <property type="entry name" value="CBS_pair_BON_assoc"/>
    <property type="match status" value="1"/>
</dbReference>
<dbReference type="PANTHER" id="PTHR43080:SF29">
    <property type="entry name" value="OS02G0818000 PROTEIN"/>
    <property type="match status" value="1"/>
</dbReference>
<evidence type="ECO:0000259" key="4">
    <source>
        <dbReference type="PROSITE" id="PS51371"/>
    </source>
</evidence>
<dbReference type="Gene3D" id="3.30.1340.30">
    <property type="match status" value="1"/>
</dbReference>
<dbReference type="InterPro" id="IPR051257">
    <property type="entry name" value="Diverse_CBS-Domain"/>
</dbReference>
<dbReference type="InterPro" id="IPR017080">
    <property type="entry name" value="UCP036990_CBS_BON"/>
</dbReference>
<dbReference type="Proteomes" id="UP001500831">
    <property type="component" value="Unassembled WGS sequence"/>
</dbReference>
<dbReference type="PIRSF" id="PIRSF036990">
    <property type="entry name" value="UCP036990_CBS_BON"/>
    <property type="match status" value="1"/>
</dbReference>
<reference evidence="5 6" key="1">
    <citation type="journal article" date="2019" name="Int. J. Syst. Evol. Microbiol.">
        <title>The Global Catalogue of Microorganisms (GCM) 10K type strain sequencing project: providing services to taxonomists for standard genome sequencing and annotation.</title>
        <authorList>
            <consortium name="The Broad Institute Genomics Platform"/>
            <consortium name="The Broad Institute Genome Sequencing Center for Infectious Disease"/>
            <person name="Wu L."/>
            <person name="Ma J."/>
        </authorList>
    </citation>
    <scope>NUCLEOTIDE SEQUENCE [LARGE SCALE GENOMIC DNA]</scope>
    <source>
        <strain evidence="5 6">JCM 6242</strain>
    </source>
</reference>
<protein>
    <submittedName>
        <fullName evidence="5">CBS domain-containing protein</fullName>
    </submittedName>
</protein>
<dbReference type="Pfam" id="PF00571">
    <property type="entry name" value="CBS"/>
    <property type="match status" value="2"/>
</dbReference>
<name>A0ABN3W8D3_9ACTN</name>
<dbReference type="Gene3D" id="3.10.580.10">
    <property type="entry name" value="CBS-domain"/>
    <property type="match status" value="1"/>
</dbReference>
<dbReference type="InterPro" id="IPR046342">
    <property type="entry name" value="CBS_dom_sf"/>
</dbReference>
<dbReference type="InterPro" id="IPR007055">
    <property type="entry name" value="BON_dom"/>
</dbReference>
<dbReference type="SMART" id="SM00116">
    <property type="entry name" value="CBS"/>
    <property type="match status" value="2"/>
</dbReference>